<feature type="domain" description="Plastocyanin-like" evidence="2">
    <location>
        <begin position="209"/>
        <end position="290"/>
    </location>
</feature>
<dbReference type="PANTHER" id="PTHR48267:SF1">
    <property type="entry name" value="BILIRUBIN OXIDASE"/>
    <property type="match status" value="1"/>
</dbReference>
<evidence type="ECO:0000259" key="4">
    <source>
        <dbReference type="Pfam" id="PF07732"/>
    </source>
</evidence>
<dbReference type="Proteomes" id="UP000483018">
    <property type="component" value="Unassembled WGS sequence"/>
</dbReference>
<dbReference type="PANTHER" id="PTHR48267">
    <property type="entry name" value="CUPREDOXIN SUPERFAMILY PROTEIN"/>
    <property type="match status" value="1"/>
</dbReference>
<dbReference type="InterPro" id="IPR011707">
    <property type="entry name" value="Cu-oxidase-like_N"/>
</dbReference>
<dbReference type="SUPFAM" id="SSF49503">
    <property type="entry name" value="Cupredoxins"/>
    <property type="match status" value="3"/>
</dbReference>
<dbReference type="InterPro" id="IPR011706">
    <property type="entry name" value="Cu-oxidase_C"/>
</dbReference>
<reference evidence="5 6" key="1">
    <citation type="submission" date="2019-12" db="EMBL/GenBank/DDBJ databases">
        <title>Defluviitalea raffinosedens, isolated from a biogas fermenter, genome sequencing and characterization.</title>
        <authorList>
            <person name="Rettenmaier R."/>
            <person name="Schneider M."/>
            <person name="Neuhaus K."/>
            <person name="Liebl W."/>
            <person name="Zverlov V."/>
        </authorList>
    </citation>
    <scope>NUCLEOTIDE SEQUENCE [LARGE SCALE GENOMIC DNA]</scope>
    <source>
        <strain evidence="5 6">249c-K6</strain>
    </source>
</reference>
<dbReference type="InterPro" id="IPR001117">
    <property type="entry name" value="Cu-oxidase_2nd"/>
</dbReference>
<evidence type="ECO:0000259" key="3">
    <source>
        <dbReference type="Pfam" id="PF07731"/>
    </source>
</evidence>
<dbReference type="Gene3D" id="2.60.40.420">
    <property type="entry name" value="Cupredoxins - blue copper proteins"/>
    <property type="match status" value="3"/>
</dbReference>
<dbReference type="InterPro" id="IPR045087">
    <property type="entry name" value="Cu-oxidase_fam"/>
</dbReference>
<dbReference type="CDD" id="cd13844">
    <property type="entry name" value="CuRO_1_BOD_CotA_like"/>
    <property type="match status" value="1"/>
</dbReference>
<dbReference type="CDD" id="cd13891">
    <property type="entry name" value="CuRO_3_CotA_like"/>
    <property type="match status" value="1"/>
</dbReference>
<gene>
    <name evidence="5" type="ORF">GND95_11410</name>
</gene>
<evidence type="ECO:0000256" key="1">
    <source>
        <dbReference type="ARBA" id="ARBA00010609"/>
    </source>
</evidence>
<dbReference type="AlphaFoldDB" id="A0A7C8LJU4"/>
<evidence type="ECO:0000313" key="6">
    <source>
        <dbReference type="Proteomes" id="UP000483018"/>
    </source>
</evidence>
<dbReference type="Pfam" id="PF07732">
    <property type="entry name" value="Cu-oxidase_3"/>
    <property type="match status" value="1"/>
</dbReference>
<keyword evidence="6" id="KW-1185">Reference proteome</keyword>
<comment type="similarity">
    <text evidence="1">Belongs to the multicopper oxidase family.</text>
</comment>
<dbReference type="CDD" id="cd13868">
    <property type="entry name" value="CuRO_2_CotA_like"/>
    <property type="match status" value="1"/>
</dbReference>
<dbReference type="OrthoDB" id="9757546at2"/>
<protein>
    <submittedName>
        <fullName evidence="5">Multicopper oxidase domain-containing protein</fullName>
    </submittedName>
</protein>
<dbReference type="RefSeq" id="WP_158741289.1">
    <property type="nucleotide sequence ID" value="NZ_WSLF01000012.1"/>
</dbReference>
<evidence type="ECO:0000259" key="2">
    <source>
        <dbReference type="Pfam" id="PF00394"/>
    </source>
</evidence>
<dbReference type="InterPro" id="IPR008972">
    <property type="entry name" value="Cupredoxin"/>
</dbReference>
<accession>A0A7C8LJU4</accession>
<feature type="domain" description="Plastocyanin-like" evidence="4">
    <location>
        <begin position="14"/>
        <end position="145"/>
    </location>
</feature>
<dbReference type="GO" id="GO:0005507">
    <property type="term" value="F:copper ion binding"/>
    <property type="evidence" value="ECO:0007669"/>
    <property type="project" value="InterPro"/>
</dbReference>
<sequence>MKEFLHNFHSNLPNTRVWGYEGEIPGPTIEVTQGECVHIKWINDLPDRHLLPIDHTIHGSGEDMPNVRTVVHLHGAEVEPESGGHPEAWFSRDFAQCGPRFAHTVYKYSNNQKPATLWYHDHALGITRLNVYAGLAGMYIIRNEQEDSLGLPSGKYEIPLIIQDKSFNEDGSLFYPRTVDNPPSEFPNPSIIPGFVGDFIVVNGKIWPYLEVEQRKYRFRILNASNQRFYRMRLDSGQPFVQIGSDGGLLQRPVTVDEITIAPAERVDVIIDFSEQPVGSNIILTNTARTPFDFGAPPDPNTTGLIMQFRVISREGTDESQVPKFLTTVKRFNESEAKRTRDITLDVTQDRYGRLMFMLNDHMYIDKITENPMLGDIEIWRIINSGIAVHPIHIHLVQFQILDRIPFDVEAYNLKGQIRFTGDPEPPLPGEQGWKDTVQAFPGFVTRVIMRFAPYIGRYVYHCHILEHEDYDMMRQFEVIPRRLTLCGNDKCLECSQSCRCICE</sequence>
<proteinExistence type="inferred from homology"/>
<name>A0A7C8LJU4_9FIRM</name>
<dbReference type="EMBL" id="WSLF01000012">
    <property type="protein sequence ID" value="KAE9631362.1"/>
    <property type="molecule type" value="Genomic_DNA"/>
</dbReference>
<dbReference type="Pfam" id="PF00394">
    <property type="entry name" value="Cu-oxidase"/>
    <property type="match status" value="1"/>
</dbReference>
<evidence type="ECO:0000313" key="5">
    <source>
        <dbReference type="EMBL" id="KAE9631362.1"/>
    </source>
</evidence>
<organism evidence="5 6">
    <name type="scientific">Defluviitalea raffinosedens</name>
    <dbReference type="NCBI Taxonomy" id="1450156"/>
    <lineage>
        <taxon>Bacteria</taxon>
        <taxon>Bacillati</taxon>
        <taxon>Bacillota</taxon>
        <taxon>Clostridia</taxon>
        <taxon>Lachnospirales</taxon>
        <taxon>Defluviitaleaceae</taxon>
        <taxon>Defluviitalea</taxon>
    </lineage>
</organism>
<dbReference type="Pfam" id="PF07731">
    <property type="entry name" value="Cu-oxidase_2"/>
    <property type="match status" value="1"/>
</dbReference>
<comment type="caution">
    <text evidence="5">The sequence shown here is derived from an EMBL/GenBank/DDBJ whole genome shotgun (WGS) entry which is preliminary data.</text>
</comment>
<feature type="domain" description="Plastocyanin-like" evidence="3">
    <location>
        <begin position="366"/>
        <end position="481"/>
    </location>
</feature>
<dbReference type="GO" id="GO:0016491">
    <property type="term" value="F:oxidoreductase activity"/>
    <property type="evidence" value="ECO:0007669"/>
    <property type="project" value="InterPro"/>
</dbReference>